<evidence type="ECO:0000256" key="7">
    <source>
        <dbReference type="ARBA" id="ARBA00019218"/>
    </source>
</evidence>
<keyword evidence="8 16" id="KW-0328">Glycosyltransferase</keyword>
<dbReference type="InterPro" id="IPR028098">
    <property type="entry name" value="Glyco_trans_4-like_N"/>
</dbReference>
<evidence type="ECO:0000313" key="19">
    <source>
        <dbReference type="EMBL" id="CAH2353314.1"/>
    </source>
</evidence>
<gene>
    <name evidence="19" type="ORF">CLIB1423_10S02190</name>
</gene>
<comment type="catalytic activity">
    <reaction evidence="15 16">
        <text>an alpha-D-Man-(1-&gt;3)-beta-D-Man-(1-&gt;4)-beta-D-GlcNAc-(1-&gt;4)-alpha-D-GlcNAc-diphospho-di-trans,poly-cis-dolichol + GDP-alpha-D-mannose = an alpha-D-Man-(1-&gt;3)-[alpha-D-Man-(1-&gt;6)]-beta-D-Man-(1-&gt;4)-beta-D-GlcNAc-(1-&gt;4)-alpha-D-GlcNAc-diphospho-di-trans,poly-cis-dolichol + GDP + H(+)</text>
        <dbReference type="Rhea" id="RHEA:29519"/>
        <dbReference type="Rhea" id="RHEA-COMP:19513"/>
        <dbReference type="Rhea" id="RHEA-COMP:19515"/>
        <dbReference type="ChEBI" id="CHEBI:15378"/>
        <dbReference type="ChEBI" id="CHEBI:57527"/>
        <dbReference type="ChEBI" id="CHEBI:58189"/>
        <dbReference type="ChEBI" id="CHEBI:132510"/>
        <dbReference type="ChEBI" id="CHEBI:132511"/>
        <dbReference type="EC" id="2.4.1.257"/>
    </reaction>
    <physiologicalReaction direction="left-to-right" evidence="15 16">
        <dbReference type="Rhea" id="RHEA:29520"/>
    </physiologicalReaction>
</comment>
<keyword evidence="12" id="KW-1133">Transmembrane helix</keyword>
<dbReference type="GO" id="GO:0005789">
    <property type="term" value="C:endoplasmic reticulum membrane"/>
    <property type="evidence" value="ECO:0007669"/>
    <property type="project" value="UniProtKB-SubCell"/>
</dbReference>
<dbReference type="Pfam" id="PF13439">
    <property type="entry name" value="Glyco_transf_4"/>
    <property type="match status" value="1"/>
</dbReference>
<protein>
    <recommendedName>
        <fullName evidence="7 16">Alpha-1,3/1,6-mannosyltransferase ALG2</fullName>
        <ecNumber evidence="6 16">2.4.1.132</ecNumber>
        <ecNumber evidence="5 16">2.4.1.257</ecNumber>
    </recommendedName>
    <alternativeName>
        <fullName evidence="16">GDP-Man:Man(1)GlcNAc(2)-PP-Dol alpha-1,3-mannosyltransferase</fullName>
    </alternativeName>
</protein>
<evidence type="ECO:0000256" key="13">
    <source>
        <dbReference type="ARBA" id="ARBA00023136"/>
    </source>
</evidence>
<dbReference type="Gene3D" id="3.40.50.2000">
    <property type="entry name" value="Glycogen Phosphorylase B"/>
    <property type="match status" value="2"/>
</dbReference>
<comment type="caution">
    <text evidence="19">The sequence shown here is derived from an EMBL/GenBank/DDBJ whole genome shotgun (WGS) entry which is preliminary data.</text>
</comment>
<evidence type="ECO:0000256" key="16">
    <source>
        <dbReference type="RuleBase" id="RU367136"/>
    </source>
</evidence>
<dbReference type="GO" id="GO:0102704">
    <property type="term" value="F:GDP-Man:Man(2)GlcNAc(2)-PP-Dol alpha-1,6-mannosyltransferase activity"/>
    <property type="evidence" value="ECO:0007669"/>
    <property type="project" value="UniProtKB-UniRule"/>
</dbReference>
<dbReference type="SUPFAM" id="SSF53756">
    <property type="entry name" value="UDP-Glycosyltransferase/glycogen phosphorylase"/>
    <property type="match status" value="1"/>
</dbReference>
<feature type="domain" description="Glycosyltransferase subfamily 4-like N-terminal" evidence="18">
    <location>
        <begin position="17"/>
        <end position="199"/>
    </location>
</feature>
<comment type="subcellular location">
    <subcellularLocation>
        <location evidence="2 16">Endoplasmic reticulum membrane</location>
    </subcellularLocation>
</comment>
<sequence length="473" mass="53285">MSKYNKKIAFIHPDLGIGGAERLVVDAAMGLQELGNDITIYTSHCDKSHCFEEVSNGDLDTVVYGDFLPTKLAGKFHILFAILRQFYLTFKLIVTGEILQYDYFIVDQLSVCVPLLELFARKDSFVLFYCHFPDQLLSQKGSILKTIYRYPFNAIEEWTTGLSDRIVVNSNFTKSIFHKTFKNLAKVDPGVIYPCVDVQSAQSDVEADVEVRQFMKGGRYFLSVNRFERKKDIAIAIRAFAKFKDVYNERETDTTNANKPRLIVAGGFDPRVSENVEYLRELTTLSESLNLKPITMRGKLLVLPPSTDVLFLPSIKSSIKTSLIKKCELLLYTPSFEHFGIVPVESMLCQVPVVGTNTGGPLESIVNYDFTKESLNAGATGYISQPDADLWGGILVKHYFEVADDVREILGSNGLTRVNKLFSRVEMSKAFWDNLIKSQKGDKGFVFNILKLWKVNVLILLLATSLGAYKLTN</sequence>
<evidence type="ECO:0000256" key="1">
    <source>
        <dbReference type="ARBA" id="ARBA00003142"/>
    </source>
</evidence>
<comment type="pathway">
    <text evidence="3 16">Protein modification; protein glycosylation.</text>
</comment>
<evidence type="ECO:0000256" key="2">
    <source>
        <dbReference type="ARBA" id="ARBA00004586"/>
    </source>
</evidence>
<keyword evidence="11 16" id="KW-0256">Endoplasmic reticulum</keyword>
<name>A0A9P0QPX0_9ASCO</name>
<evidence type="ECO:0000256" key="11">
    <source>
        <dbReference type="ARBA" id="ARBA00022824"/>
    </source>
</evidence>
<evidence type="ECO:0000259" key="18">
    <source>
        <dbReference type="Pfam" id="PF13439"/>
    </source>
</evidence>
<dbReference type="GO" id="GO:0004378">
    <property type="term" value="F:GDP-Man:Man(1)GlcNAc(2)-PP-Dol alpha-1,3-mannosyltransferase activity"/>
    <property type="evidence" value="ECO:0007669"/>
    <property type="project" value="UniProtKB-UniRule"/>
</dbReference>
<evidence type="ECO:0000256" key="12">
    <source>
        <dbReference type="ARBA" id="ARBA00022989"/>
    </source>
</evidence>
<dbReference type="EMBL" id="CAKXYY010000010">
    <property type="protein sequence ID" value="CAH2353314.1"/>
    <property type="molecule type" value="Genomic_DNA"/>
</dbReference>
<evidence type="ECO:0000256" key="5">
    <source>
        <dbReference type="ARBA" id="ARBA00011969"/>
    </source>
</evidence>
<evidence type="ECO:0000256" key="6">
    <source>
        <dbReference type="ARBA" id="ARBA00012649"/>
    </source>
</evidence>
<keyword evidence="10" id="KW-0812">Transmembrane</keyword>
<evidence type="ECO:0000256" key="4">
    <source>
        <dbReference type="ARBA" id="ARBA00006122"/>
    </source>
</evidence>
<reference evidence="19" key="1">
    <citation type="submission" date="2022-03" db="EMBL/GenBank/DDBJ databases">
        <authorList>
            <person name="Legras J.-L."/>
            <person name="Devillers H."/>
            <person name="Grondin C."/>
        </authorList>
    </citation>
    <scope>NUCLEOTIDE SEQUENCE</scope>
    <source>
        <strain evidence="19">CLIB 1423</strain>
    </source>
</reference>
<evidence type="ECO:0000256" key="3">
    <source>
        <dbReference type="ARBA" id="ARBA00004922"/>
    </source>
</evidence>
<accession>A0A9P0QPX0</accession>
<evidence type="ECO:0000256" key="9">
    <source>
        <dbReference type="ARBA" id="ARBA00022679"/>
    </source>
</evidence>
<keyword evidence="20" id="KW-1185">Reference proteome</keyword>
<keyword evidence="13" id="KW-0472">Membrane</keyword>
<dbReference type="InterPro" id="IPR001296">
    <property type="entry name" value="Glyco_trans_1"/>
</dbReference>
<dbReference type="OrthoDB" id="448893at2759"/>
<dbReference type="AlphaFoldDB" id="A0A9P0QPX0"/>
<evidence type="ECO:0000256" key="15">
    <source>
        <dbReference type="ARBA" id="ARBA00045104"/>
    </source>
</evidence>
<proteinExistence type="inferred from homology"/>
<dbReference type="PANTHER" id="PTHR45918">
    <property type="entry name" value="ALPHA-1,3/1,6-MANNOSYLTRANSFERASE ALG2"/>
    <property type="match status" value="1"/>
</dbReference>
<dbReference type="Proteomes" id="UP000837801">
    <property type="component" value="Unassembled WGS sequence"/>
</dbReference>
<dbReference type="Pfam" id="PF00534">
    <property type="entry name" value="Glycos_transf_1"/>
    <property type="match status" value="1"/>
</dbReference>
<organism evidence="19 20">
    <name type="scientific">[Candida] railenensis</name>
    <dbReference type="NCBI Taxonomy" id="45579"/>
    <lineage>
        <taxon>Eukaryota</taxon>
        <taxon>Fungi</taxon>
        <taxon>Dikarya</taxon>
        <taxon>Ascomycota</taxon>
        <taxon>Saccharomycotina</taxon>
        <taxon>Pichiomycetes</taxon>
        <taxon>Debaryomycetaceae</taxon>
        <taxon>Kurtzmaniella</taxon>
    </lineage>
</organism>
<evidence type="ECO:0000259" key="17">
    <source>
        <dbReference type="Pfam" id="PF00534"/>
    </source>
</evidence>
<dbReference type="InterPro" id="IPR027054">
    <property type="entry name" value="ALG2"/>
</dbReference>
<dbReference type="CDD" id="cd03805">
    <property type="entry name" value="GT4_ALG2-like"/>
    <property type="match status" value="1"/>
</dbReference>
<dbReference type="PANTHER" id="PTHR45918:SF1">
    <property type="entry name" value="ALPHA-1,3_1,6-MANNOSYLTRANSFERASE ALG2"/>
    <property type="match status" value="1"/>
</dbReference>
<feature type="domain" description="Glycosyl transferase family 1" evidence="17">
    <location>
        <begin position="210"/>
        <end position="369"/>
    </location>
</feature>
<dbReference type="EC" id="2.4.1.257" evidence="5 16"/>
<comment type="function">
    <text evidence="1 16">Mannosylates Man(2)GlcNAc(2)-dolichol diphosphate and Man(1)GlcNAc(2)-dolichol diphosphate to form Man(3)GlcNAc(2)-dolichol diphosphate.</text>
</comment>
<evidence type="ECO:0000256" key="10">
    <source>
        <dbReference type="ARBA" id="ARBA00022692"/>
    </source>
</evidence>
<comment type="catalytic activity">
    <reaction evidence="14 16">
        <text>a beta-D-Man-(1-&gt;4)-beta-D-GlcNAc-(1-&gt;4)-alpha-D-GlcNAc-diphospho-di-trans,poly-cis-dolichol + GDP-alpha-D-mannose = an alpha-D-Man-(1-&gt;3)-beta-D-Man-(1-&gt;4)-beta-D-GlcNAc-(1-&gt;4)-alpha-D-GlcNAc-diphospho-di-trans,poly-cis-dolichol + GDP + H(+)</text>
        <dbReference type="Rhea" id="RHEA:29515"/>
        <dbReference type="Rhea" id="RHEA-COMP:19511"/>
        <dbReference type="Rhea" id="RHEA-COMP:19513"/>
        <dbReference type="ChEBI" id="CHEBI:15378"/>
        <dbReference type="ChEBI" id="CHEBI:57527"/>
        <dbReference type="ChEBI" id="CHEBI:58189"/>
        <dbReference type="ChEBI" id="CHEBI:58472"/>
        <dbReference type="ChEBI" id="CHEBI:132510"/>
        <dbReference type="EC" id="2.4.1.132"/>
    </reaction>
    <physiologicalReaction direction="left-to-right" evidence="14 16">
        <dbReference type="Rhea" id="RHEA:29516"/>
    </physiologicalReaction>
</comment>
<keyword evidence="9 16" id="KW-0808">Transferase</keyword>
<evidence type="ECO:0000256" key="8">
    <source>
        <dbReference type="ARBA" id="ARBA00022676"/>
    </source>
</evidence>
<dbReference type="EC" id="2.4.1.132" evidence="6 16"/>
<evidence type="ECO:0000256" key="14">
    <source>
        <dbReference type="ARBA" id="ARBA00045103"/>
    </source>
</evidence>
<comment type="similarity">
    <text evidence="4 16">Belongs to the glycosyltransferase group 1 family.</text>
</comment>
<evidence type="ECO:0000313" key="20">
    <source>
        <dbReference type="Proteomes" id="UP000837801"/>
    </source>
</evidence>